<accession>A0A6L6VKA8</accession>
<gene>
    <name evidence="2" type="ORF">GOZ90_18590</name>
</gene>
<keyword evidence="1" id="KW-0812">Transmembrane</keyword>
<reference evidence="2 3" key="1">
    <citation type="submission" date="2019-12" db="EMBL/GenBank/DDBJ databases">
        <title>Whole-genome sequencing of Allorhizobium vitis.</title>
        <authorList>
            <person name="Gan H.M."/>
            <person name="Szegedi E."/>
            <person name="Burr T."/>
            <person name="Savka M.A."/>
        </authorList>
    </citation>
    <scope>NUCLEOTIDE SEQUENCE [LARGE SCALE GENOMIC DNA]</scope>
    <source>
        <strain evidence="2 3">CG516</strain>
    </source>
</reference>
<feature type="transmembrane region" description="Helical" evidence="1">
    <location>
        <begin position="71"/>
        <end position="89"/>
    </location>
</feature>
<dbReference type="Proteomes" id="UP000477951">
    <property type="component" value="Unassembled WGS sequence"/>
</dbReference>
<sequence>MDIATSAASVSSLSLQAKLETVLRKAAALLPADIGNRLLALVTPTSLAIMAGVVLIWAGSHFVGVGEIADVILLAAGWLMIGTAAVQGGEKLLDFAVGTQAAKTTADLDKAAKDLADAITILGVDVVLGLLLKGKPKATFKSVQGTMPSYSQFTRAMPKAGPMRIYEAKLVFSRSKFAGQGGTRPDNVATIGRDFFPGAKPFPEVIRSVRQTVYHERIHQRLTQAFSLLGRPGLYMKMGAYKRSYILRYIEEAAAEAYGLARTGGARPGELSAIQFPLNGNYGITVAKMGEEAKGVLLGPITVGGATYNAFYGAAHNDH</sequence>
<proteinExistence type="predicted"/>
<dbReference type="AlphaFoldDB" id="A0A6L6VKA8"/>
<evidence type="ECO:0000313" key="3">
    <source>
        <dbReference type="Proteomes" id="UP000477951"/>
    </source>
</evidence>
<keyword evidence="1" id="KW-0472">Membrane</keyword>
<evidence type="ECO:0000313" key="2">
    <source>
        <dbReference type="EMBL" id="MUZ74699.1"/>
    </source>
</evidence>
<name>A0A6L6VKA8_AGRVI</name>
<evidence type="ECO:0000256" key="1">
    <source>
        <dbReference type="SAM" id="Phobius"/>
    </source>
</evidence>
<comment type="caution">
    <text evidence="2">The sequence shown here is derived from an EMBL/GenBank/DDBJ whole genome shotgun (WGS) entry which is preliminary data.</text>
</comment>
<keyword evidence="1" id="KW-1133">Transmembrane helix</keyword>
<dbReference type="RefSeq" id="WP_156615633.1">
    <property type="nucleotide sequence ID" value="NZ_WPHR01000018.1"/>
</dbReference>
<feature type="transmembrane region" description="Helical" evidence="1">
    <location>
        <begin position="38"/>
        <end position="59"/>
    </location>
</feature>
<protein>
    <submittedName>
        <fullName evidence="2">Uncharacterized protein</fullName>
    </submittedName>
</protein>
<organism evidence="2 3">
    <name type="scientific">Agrobacterium vitis</name>
    <name type="common">Rhizobium vitis</name>
    <dbReference type="NCBI Taxonomy" id="373"/>
    <lineage>
        <taxon>Bacteria</taxon>
        <taxon>Pseudomonadati</taxon>
        <taxon>Pseudomonadota</taxon>
        <taxon>Alphaproteobacteria</taxon>
        <taxon>Hyphomicrobiales</taxon>
        <taxon>Rhizobiaceae</taxon>
        <taxon>Rhizobium/Agrobacterium group</taxon>
        <taxon>Agrobacterium</taxon>
    </lineage>
</organism>
<dbReference type="EMBL" id="WPHR01000018">
    <property type="protein sequence ID" value="MUZ74699.1"/>
    <property type="molecule type" value="Genomic_DNA"/>
</dbReference>